<accession>A0ACC3SA62</accession>
<name>A0ACC3SA62_9PEZI</name>
<comment type="caution">
    <text evidence="1">The sequence shown here is derived from an EMBL/GenBank/DDBJ whole genome shotgun (WGS) entry which is preliminary data.</text>
</comment>
<keyword evidence="2" id="KW-1185">Reference proteome</keyword>
<gene>
    <name evidence="1" type="ORF">M8818_006436</name>
</gene>
<sequence length="635" mass="69622">MAADSYRRQPSPEHLPFPLYDNVDARDYSINHLQNPQAGTTANEVKGRTPRRSRASSSVTSDSTNNSQSRRPARDAENTAFGNNDAGHLDADFVAQLTARIKDEVINDLKAAGITGPGVTPVQPPQPSTLQSSPLSTNVFETRSPTSSASASMPSRYTPPVSPRHEEYSAGSLSSEPQSPEVTAATSRPTPGPKHRANSRSPRLLPEDMIESRTRPRPERINTAVEEKTTLEKIWQPLFMDGRPTARLGQFLRGLAIHLIEDCEPKASIVVTPAKLLTFLQTTRVADEPYPWADIFAGKMSCASISRLFRDLQCEHHLVQHHLSDYPYIPGLTPAGFEKWMTTLILAHPDMQFERLKKAVLDMPISNADDNKERFPKELSRRLLPRESDLHTQQRLIAAISADPAIQIRNSNPMPPPPAQPPSGTSFTERERQPYGGSFSASAIDDEETRPSTTIPIERERKPYVVHQGKGKVYEDSPPNSYPNSNTRGDPASRPETATRNTRANSVQPPFTQSSSRPTDIPPPTSSRHHRMSATGGRPMSTYGSPASAGPGISNPYTRSEGANVNDIPAAYYASNLHDGEHEGAVPRAFGRGAGNVPSSGFWLSRLPSFSGTFSCPFGLRSDTRFSNFSPVVLI</sequence>
<evidence type="ECO:0000313" key="1">
    <source>
        <dbReference type="EMBL" id="KAK8198569.1"/>
    </source>
</evidence>
<evidence type="ECO:0000313" key="2">
    <source>
        <dbReference type="Proteomes" id="UP001320706"/>
    </source>
</evidence>
<dbReference type="Proteomes" id="UP001320706">
    <property type="component" value="Unassembled WGS sequence"/>
</dbReference>
<dbReference type="EMBL" id="JAMKPW020000040">
    <property type="protein sequence ID" value="KAK8198569.1"/>
    <property type="molecule type" value="Genomic_DNA"/>
</dbReference>
<reference evidence="1" key="1">
    <citation type="submission" date="2024-02" db="EMBL/GenBank/DDBJ databases">
        <title>Metagenome Assembled Genome of Zalaria obscura JY119.</title>
        <authorList>
            <person name="Vighnesh L."/>
            <person name="Jagadeeshwari U."/>
            <person name="Venkata Ramana C."/>
            <person name="Sasikala C."/>
        </authorList>
    </citation>
    <scope>NUCLEOTIDE SEQUENCE</scope>
    <source>
        <strain evidence="1">JY119</strain>
    </source>
</reference>
<protein>
    <submittedName>
        <fullName evidence="1">Uncharacterized protein</fullName>
    </submittedName>
</protein>
<organism evidence="1 2">
    <name type="scientific">Zalaria obscura</name>
    <dbReference type="NCBI Taxonomy" id="2024903"/>
    <lineage>
        <taxon>Eukaryota</taxon>
        <taxon>Fungi</taxon>
        <taxon>Dikarya</taxon>
        <taxon>Ascomycota</taxon>
        <taxon>Pezizomycotina</taxon>
        <taxon>Dothideomycetes</taxon>
        <taxon>Dothideomycetidae</taxon>
        <taxon>Dothideales</taxon>
        <taxon>Zalariaceae</taxon>
        <taxon>Zalaria</taxon>
    </lineage>
</organism>
<proteinExistence type="predicted"/>